<protein>
    <recommendedName>
        <fullName evidence="3">HTH tetR-type domain-containing protein</fullName>
    </recommendedName>
</protein>
<name>A0A1Q2CXD0_9ACTN</name>
<evidence type="ECO:0000256" key="1">
    <source>
        <dbReference type="ARBA" id="ARBA00023125"/>
    </source>
</evidence>
<dbReference type="KEGG" id="tfa:BW733_07875"/>
<dbReference type="Pfam" id="PF00440">
    <property type="entry name" value="TetR_N"/>
    <property type="match status" value="1"/>
</dbReference>
<evidence type="ECO:0000313" key="4">
    <source>
        <dbReference type="EMBL" id="AQP50759.1"/>
    </source>
</evidence>
<keyword evidence="1 2" id="KW-0238">DNA-binding</keyword>
<dbReference type="OrthoDB" id="7506349at2"/>
<dbReference type="RefSeq" id="WP_077349406.1">
    <property type="nucleotide sequence ID" value="NZ_CP019607.1"/>
</dbReference>
<feature type="domain" description="HTH tetR-type" evidence="3">
    <location>
        <begin position="12"/>
        <end position="72"/>
    </location>
</feature>
<organism evidence="4 5">
    <name type="scientific">Tessaracoccus flavescens</name>
    <dbReference type="NCBI Taxonomy" id="399497"/>
    <lineage>
        <taxon>Bacteria</taxon>
        <taxon>Bacillati</taxon>
        <taxon>Actinomycetota</taxon>
        <taxon>Actinomycetes</taxon>
        <taxon>Propionibacteriales</taxon>
        <taxon>Propionibacteriaceae</taxon>
        <taxon>Tessaracoccus</taxon>
    </lineage>
</organism>
<dbReference type="AlphaFoldDB" id="A0A1Q2CXD0"/>
<dbReference type="EMBL" id="CP019607">
    <property type="protein sequence ID" value="AQP50759.1"/>
    <property type="molecule type" value="Genomic_DNA"/>
</dbReference>
<dbReference type="GO" id="GO:0003677">
    <property type="term" value="F:DNA binding"/>
    <property type="evidence" value="ECO:0007669"/>
    <property type="project" value="UniProtKB-UniRule"/>
</dbReference>
<keyword evidence="5" id="KW-1185">Reference proteome</keyword>
<evidence type="ECO:0000259" key="3">
    <source>
        <dbReference type="PROSITE" id="PS50977"/>
    </source>
</evidence>
<dbReference type="InterPro" id="IPR041583">
    <property type="entry name" value="TetR_C_31"/>
</dbReference>
<reference evidence="4 5" key="1">
    <citation type="journal article" date="2008" name="Int. J. Syst. Evol. Microbiol.">
        <title>Tessaracoccus flavescens sp. nov., isolated from marine sediment.</title>
        <authorList>
            <person name="Lee D.W."/>
            <person name="Lee S.D."/>
        </authorList>
    </citation>
    <scope>NUCLEOTIDE SEQUENCE [LARGE SCALE GENOMIC DNA]</scope>
    <source>
        <strain evidence="4 5">SST-39T</strain>
    </source>
</reference>
<proteinExistence type="predicted"/>
<dbReference type="InterPro" id="IPR036271">
    <property type="entry name" value="Tet_transcr_reg_TetR-rel_C_sf"/>
</dbReference>
<evidence type="ECO:0000256" key="2">
    <source>
        <dbReference type="PROSITE-ProRule" id="PRU00335"/>
    </source>
</evidence>
<dbReference type="InterPro" id="IPR009057">
    <property type="entry name" value="Homeodomain-like_sf"/>
</dbReference>
<accession>A0A1Q2CXD0</accession>
<dbReference type="SUPFAM" id="SSF48498">
    <property type="entry name" value="Tetracyclin repressor-like, C-terminal domain"/>
    <property type="match status" value="1"/>
</dbReference>
<gene>
    <name evidence="4" type="ORF">BW733_07875</name>
</gene>
<dbReference type="Proteomes" id="UP000188235">
    <property type="component" value="Chromosome"/>
</dbReference>
<feature type="DNA-binding region" description="H-T-H motif" evidence="2">
    <location>
        <begin position="35"/>
        <end position="54"/>
    </location>
</feature>
<dbReference type="Pfam" id="PF17940">
    <property type="entry name" value="TetR_C_31"/>
    <property type="match status" value="1"/>
</dbReference>
<sequence>MPPTLGSGILPVEARERINSASAALVGERGASALTHRQVDARAGLPIGSTSNYFRTKAALLKGAIEGVITRESPLLEVARSVDTRDELQAGLLGYVRAVTGEEMQAVKAARIALFLEGRHDPELRAWVAEARRGYAVVLSEALERLGANAPDAGATALMAVVEGSIVAITCTPAEDPSPGISVVPDGIFRQSGD</sequence>
<dbReference type="STRING" id="399497.BW733_07875"/>
<evidence type="ECO:0000313" key="5">
    <source>
        <dbReference type="Proteomes" id="UP000188235"/>
    </source>
</evidence>
<dbReference type="InterPro" id="IPR001647">
    <property type="entry name" value="HTH_TetR"/>
</dbReference>
<dbReference type="SUPFAM" id="SSF46689">
    <property type="entry name" value="Homeodomain-like"/>
    <property type="match status" value="1"/>
</dbReference>
<dbReference type="Gene3D" id="1.10.357.10">
    <property type="entry name" value="Tetracycline Repressor, domain 2"/>
    <property type="match status" value="1"/>
</dbReference>
<dbReference type="PROSITE" id="PS50977">
    <property type="entry name" value="HTH_TETR_2"/>
    <property type="match status" value="1"/>
</dbReference>